<feature type="region of interest" description="Disordered" evidence="1">
    <location>
        <begin position="270"/>
        <end position="313"/>
    </location>
</feature>
<dbReference type="Pfam" id="PF02201">
    <property type="entry name" value="SWIB"/>
    <property type="match status" value="1"/>
</dbReference>
<feature type="compositionally biased region" description="Basic and acidic residues" evidence="1">
    <location>
        <begin position="216"/>
        <end position="226"/>
    </location>
</feature>
<evidence type="ECO:0000256" key="1">
    <source>
        <dbReference type="SAM" id="MobiDB-lite"/>
    </source>
</evidence>
<protein>
    <recommendedName>
        <fullName evidence="2">DM2 domain-containing protein</fullName>
    </recommendedName>
</protein>
<dbReference type="GeneID" id="28977738"/>
<dbReference type="EMBL" id="KQ474081">
    <property type="protein sequence ID" value="KPV73803.1"/>
    <property type="molecule type" value="Genomic_DNA"/>
</dbReference>
<dbReference type="InterPro" id="IPR036885">
    <property type="entry name" value="SWIB_MDM2_dom_sf"/>
</dbReference>
<dbReference type="InterPro" id="IPR003121">
    <property type="entry name" value="SWIB_MDM2_domain"/>
</dbReference>
<feature type="compositionally biased region" description="Basic and acidic residues" evidence="1">
    <location>
        <begin position="199"/>
        <end position="209"/>
    </location>
</feature>
<evidence type="ECO:0000313" key="4">
    <source>
        <dbReference type="Proteomes" id="UP000053890"/>
    </source>
</evidence>
<name>A0A0P9FDH5_RHOGW</name>
<sequence length="628" mass="68354">MSYPATAQQQQALFAHMNPLAHQQQQAHAQAQYAQLQAQARGNPQLQQQLHAQQLRAMQQQQGAPAPAPVVPASQPAGISSRERDVGDGDDHYRNAKRRKPTDRSLPSSFKPSLPSSVPPGPSDLALAPSLDALDRLGDAYKRLQDIERKVDWTVARKAVEVQEKATGTVGRGEPFRRTLRIHVTATARDQPWQLSTDDLAKEGDKEAVPDPATEAENKPDTASDDTKVKVPRVEVRVTGEILEDDRYPSSSTPFTTFLHRLVVETPSRDPAVQPVGAQPLSWTRPSPHAQQPSSPPKLPAALESSHPLSGGPDTKLDLKLSLYVAHPAGDRYALHPELASVLDTAEADRVGVLEALWSYAKSRGLVEENSDASAAGAATAPQQQPGAQVKSGIKPDDRLRKFFGNVGLVQFHHLPEYLNRLLLPPPPRQFVLSVPVSADAAAAQPQHFAFDTPIYVPSPVQPALDSALRALSSLVNPAATSPPTGSTTSPAAVLAAELSALDDKLALNALATRQHAQQLHALQGFARDPRGFLERWVDSQRARSPTCSPRRGSDGVLGPRWRDEIRKADSWDAPWVKEAVEVWALRDVEGKAQRARQAQVLQQQQAYAQQQQQAQYHANAAVGYGRR</sequence>
<dbReference type="SUPFAM" id="SSF47592">
    <property type="entry name" value="SWIB/MDM2 domain"/>
    <property type="match status" value="1"/>
</dbReference>
<feature type="region of interest" description="Disordered" evidence="1">
    <location>
        <begin position="35"/>
        <end position="127"/>
    </location>
</feature>
<evidence type="ECO:0000259" key="2">
    <source>
        <dbReference type="Pfam" id="PF02201"/>
    </source>
</evidence>
<proteinExistence type="predicted"/>
<accession>A0A0P9FDH5</accession>
<feature type="compositionally biased region" description="Low complexity" evidence="1">
    <location>
        <begin position="373"/>
        <end position="389"/>
    </location>
</feature>
<dbReference type="PANTHER" id="PTHR13844">
    <property type="entry name" value="SWI/SNF-RELATED MATRIX-ASSOCIATED ACTIN-DEPENDENT REGULATOR OF CHROMATIN SUBFAMILY D"/>
    <property type="match status" value="1"/>
</dbReference>
<feature type="domain" description="DM2" evidence="2">
    <location>
        <begin position="332"/>
        <end position="370"/>
    </location>
</feature>
<feature type="compositionally biased region" description="Low complexity" evidence="1">
    <location>
        <begin position="35"/>
        <end position="78"/>
    </location>
</feature>
<reference evidence="3 4" key="1">
    <citation type="journal article" date="2015" name="Front. Microbiol.">
        <title>Genome sequence of the plant growth promoting endophytic yeast Rhodotorula graminis WP1.</title>
        <authorList>
            <person name="Firrincieli A."/>
            <person name="Otillar R."/>
            <person name="Salamov A."/>
            <person name="Schmutz J."/>
            <person name="Khan Z."/>
            <person name="Redman R.S."/>
            <person name="Fleck N.D."/>
            <person name="Lindquist E."/>
            <person name="Grigoriev I.V."/>
            <person name="Doty S.L."/>
        </authorList>
    </citation>
    <scope>NUCLEOTIDE SEQUENCE [LARGE SCALE GENOMIC DNA]</scope>
    <source>
        <strain evidence="3 4">WP1</strain>
    </source>
</reference>
<feature type="compositionally biased region" description="Basic and acidic residues" evidence="1">
    <location>
        <begin position="81"/>
        <end position="94"/>
    </location>
</feature>
<feature type="region of interest" description="Disordered" evidence="1">
    <location>
        <begin position="373"/>
        <end position="393"/>
    </location>
</feature>
<dbReference type="OrthoDB" id="10263741at2759"/>
<organism evidence="3 4">
    <name type="scientific">Rhodotorula graminis (strain WP1)</name>
    <dbReference type="NCBI Taxonomy" id="578459"/>
    <lineage>
        <taxon>Eukaryota</taxon>
        <taxon>Fungi</taxon>
        <taxon>Dikarya</taxon>
        <taxon>Basidiomycota</taxon>
        <taxon>Pucciniomycotina</taxon>
        <taxon>Microbotryomycetes</taxon>
        <taxon>Sporidiobolales</taxon>
        <taxon>Sporidiobolaceae</taxon>
        <taxon>Rhodotorula</taxon>
    </lineage>
</organism>
<keyword evidence="4" id="KW-1185">Reference proteome</keyword>
<dbReference type="STRING" id="578459.A0A0P9FDH5"/>
<dbReference type="Proteomes" id="UP000053890">
    <property type="component" value="Unassembled WGS sequence"/>
</dbReference>
<evidence type="ECO:0000313" key="3">
    <source>
        <dbReference type="EMBL" id="KPV73803.1"/>
    </source>
</evidence>
<dbReference type="RefSeq" id="XP_018269852.1">
    <property type="nucleotide sequence ID" value="XM_018417290.1"/>
</dbReference>
<dbReference type="OMA" id="IVIEYWV"/>
<gene>
    <name evidence="3" type="ORF">RHOBADRAFT_54400</name>
</gene>
<feature type="compositionally biased region" description="Low complexity" evidence="1">
    <location>
        <begin position="105"/>
        <end position="116"/>
    </location>
</feature>
<dbReference type="AlphaFoldDB" id="A0A0P9FDH5"/>
<dbReference type="Gene3D" id="1.10.245.10">
    <property type="entry name" value="SWIB/MDM2 domain"/>
    <property type="match status" value="1"/>
</dbReference>
<feature type="region of interest" description="Disordered" evidence="1">
    <location>
        <begin position="193"/>
        <end position="226"/>
    </location>
</feature>